<keyword evidence="3" id="KW-1185">Reference proteome</keyword>
<keyword evidence="2" id="KW-0418">Kinase</keyword>
<gene>
    <name evidence="2" type="ORF">H8R02_04890</name>
</gene>
<dbReference type="Gene3D" id="3.40.50.300">
    <property type="entry name" value="P-loop containing nucleotide triphosphate hydrolases"/>
    <property type="match status" value="1"/>
</dbReference>
<reference evidence="2" key="1">
    <citation type="submission" date="2020-08" db="EMBL/GenBank/DDBJ databases">
        <title>Ramlibacter sp. GTP1 16S ribosomal RNA gene genome sequencing and assembly.</title>
        <authorList>
            <person name="Kang M."/>
        </authorList>
    </citation>
    <scope>NUCLEOTIDE SEQUENCE</scope>
    <source>
        <strain evidence="2">GTP1</strain>
    </source>
</reference>
<organism evidence="2 3">
    <name type="scientific">Ramlibacter albus</name>
    <dbReference type="NCBI Taxonomy" id="2079448"/>
    <lineage>
        <taxon>Bacteria</taxon>
        <taxon>Pseudomonadati</taxon>
        <taxon>Pseudomonadota</taxon>
        <taxon>Betaproteobacteria</taxon>
        <taxon>Burkholderiales</taxon>
        <taxon>Comamonadaceae</taxon>
        <taxon>Ramlibacter</taxon>
    </lineage>
</organism>
<comment type="caution">
    <text evidence="2">The sequence shown here is derived from an EMBL/GenBank/DDBJ whole genome shotgun (WGS) entry which is preliminary data.</text>
</comment>
<protein>
    <submittedName>
        <fullName evidence="2">Cytidylate kinase-like family protein</fullName>
    </submittedName>
</protein>
<sequence length="235" mass="25678">MPAKAICISRAIWTRAETIAANVARELGYRCIDEEILTVAAEKRNLSAAEVADSEKRKGVLQQFVDDIRRGGVGEMINYIPGQRTLPTAADDVRVVIRDAILETVDAGNVVIVAHAASYAAGSRKDVLRVLITGSPMARATRWVAQSNGKGIREAQETIAESDEARASYIRRFYGVEHEAPDDYDLVVSTDKLTPESITQLILQAARSLDADHPDVNPPQTGWDLPPTPRSPAKY</sequence>
<name>A0A923S0V7_9BURK</name>
<dbReference type="EMBL" id="JACORU010000001">
    <property type="protein sequence ID" value="MBC5763774.1"/>
    <property type="molecule type" value="Genomic_DNA"/>
</dbReference>
<accession>A0A923S0V7</accession>
<dbReference type="GO" id="GO:0016301">
    <property type="term" value="F:kinase activity"/>
    <property type="evidence" value="ECO:0007669"/>
    <property type="project" value="UniProtKB-KW"/>
</dbReference>
<evidence type="ECO:0000256" key="1">
    <source>
        <dbReference type="SAM" id="MobiDB-lite"/>
    </source>
</evidence>
<dbReference type="RefSeq" id="WP_187080202.1">
    <property type="nucleotide sequence ID" value="NZ_JACORU010000001.1"/>
</dbReference>
<keyword evidence="2" id="KW-0808">Transferase</keyword>
<dbReference type="InterPro" id="IPR027417">
    <property type="entry name" value="P-loop_NTPase"/>
</dbReference>
<evidence type="ECO:0000313" key="3">
    <source>
        <dbReference type="Proteomes" id="UP000596827"/>
    </source>
</evidence>
<evidence type="ECO:0000313" key="2">
    <source>
        <dbReference type="EMBL" id="MBC5763774.1"/>
    </source>
</evidence>
<proteinExistence type="predicted"/>
<dbReference type="Proteomes" id="UP000596827">
    <property type="component" value="Unassembled WGS sequence"/>
</dbReference>
<dbReference type="SUPFAM" id="SSF52540">
    <property type="entry name" value="P-loop containing nucleoside triphosphate hydrolases"/>
    <property type="match status" value="1"/>
</dbReference>
<dbReference type="Pfam" id="PF13189">
    <property type="entry name" value="Cytidylate_kin2"/>
    <property type="match status" value="1"/>
</dbReference>
<feature type="compositionally biased region" description="Pro residues" evidence="1">
    <location>
        <begin position="226"/>
        <end position="235"/>
    </location>
</feature>
<feature type="region of interest" description="Disordered" evidence="1">
    <location>
        <begin position="209"/>
        <end position="235"/>
    </location>
</feature>
<dbReference type="AlphaFoldDB" id="A0A923S0V7"/>